<evidence type="ECO:0000313" key="3">
    <source>
        <dbReference type="Proteomes" id="UP000198284"/>
    </source>
</evidence>
<name>A0A239LFP0_9BURK</name>
<protein>
    <submittedName>
        <fullName evidence="2">Uncharacterized protein</fullName>
    </submittedName>
</protein>
<evidence type="ECO:0000256" key="1">
    <source>
        <dbReference type="SAM" id="MobiDB-lite"/>
    </source>
</evidence>
<gene>
    <name evidence="2" type="ORF">SAMN06265795_1226</name>
</gene>
<dbReference type="RefSeq" id="WP_089401390.1">
    <property type="nucleotide sequence ID" value="NZ_FZOT01000022.1"/>
</dbReference>
<reference evidence="2 3" key="1">
    <citation type="submission" date="2017-06" db="EMBL/GenBank/DDBJ databases">
        <authorList>
            <person name="Kim H.J."/>
            <person name="Triplett B.A."/>
        </authorList>
    </citation>
    <scope>NUCLEOTIDE SEQUENCE [LARGE SCALE GENOMIC DNA]</scope>
    <source>
        <strain evidence="2 3">U15</strain>
    </source>
</reference>
<keyword evidence="3" id="KW-1185">Reference proteome</keyword>
<sequence length="209" mass="21887">MKNTDELLRDAFAIIDGIPQAQIAFGAPCSARGPSLRNGTICSPEGWLAQHPQFQALGLSLSADGRGLRVHGREDASSPAAAMAEVFGLPPYEAAQLFGERSVFTAGDDSGLSDKELWQQRLRDFLSAERLAWHSIAGAAPEPADIPAQGAGGAQPASDWQSEAVLDAAGTEGDEPAPESVDTPLADMPHEAVPPDQPPRELASSSQVP</sequence>
<evidence type="ECO:0000313" key="2">
    <source>
        <dbReference type="EMBL" id="SNT28459.1"/>
    </source>
</evidence>
<dbReference type="EMBL" id="FZOT01000022">
    <property type="protein sequence ID" value="SNT28459.1"/>
    <property type="molecule type" value="Genomic_DNA"/>
</dbReference>
<dbReference type="Proteomes" id="UP000198284">
    <property type="component" value="Unassembled WGS sequence"/>
</dbReference>
<dbReference type="AlphaFoldDB" id="A0A239LFP0"/>
<proteinExistence type="predicted"/>
<dbReference type="OrthoDB" id="8775460at2"/>
<feature type="region of interest" description="Disordered" evidence="1">
    <location>
        <begin position="142"/>
        <end position="209"/>
    </location>
</feature>
<accession>A0A239LFP0</accession>
<organism evidence="2 3">
    <name type="scientific">Noviherbaspirillum humi</name>
    <dbReference type="NCBI Taxonomy" id="1688639"/>
    <lineage>
        <taxon>Bacteria</taxon>
        <taxon>Pseudomonadati</taxon>
        <taxon>Pseudomonadota</taxon>
        <taxon>Betaproteobacteria</taxon>
        <taxon>Burkholderiales</taxon>
        <taxon>Oxalobacteraceae</taxon>
        <taxon>Noviherbaspirillum</taxon>
    </lineage>
</organism>